<dbReference type="CDD" id="cd17782">
    <property type="entry name" value="CBS_pair_MUG70_2"/>
    <property type="match status" value="1"/>
</dbReference>
<gene>
    <name evidence="6" type="ORF">BJ554DRAFT_5952</name>
</gene>
<dbReference type="InterPro" id="IPR051462">
    <property type="entry name" value="CBS_domain-containing"/>
</dbReference>
<sequence length="703" mass="74078">MLRAERGASGALAPAFSGAVDAAGSSPATPDSGAGGASARRRAGTLGRPQGTVSALRPSAAITVEETSSVVDAAQLMAAKRCARAGTRGTGGVSVSASHLVVSLLPSSDCVLVTNFEGALSGIFTDKDLAYRVVAEGLDPRGTSIAQGMTPNPDCCTDTAMATDALAQMASGNYRHLPVQDEGGDVVGVLDITRCLYEALEKLERAHGDSQRLVDAVAIMDSFAGTAPQAVTEFVNHMREKMACPTLASVVRPETRPNDLNVRESVREAVRIMKAFHQTAVLATENGRLAGIFTTKDCVVRGVAAGLDPSNTSLVRVMTPHPDTASTEMTILQALHRMHGTSISFLVPSERLRERRFHCSAVLHFATASRYLHLPVVNEANGLIGMTDVLQLTYAMLEQVKPSDGPMWNKFWQSTFMAEEVASVHSASVSEFAARDFLAEAGGEVTESVLSDTAQGAYQGLPGHLPQRDEASAIGLEPMAKSRSVSSLSLPLQAGAGARPAASSAAADDGAAAEARDGFVFKFRERSGAVHRFTVTSRTTLAELLCSIRERVHLHGPDVGDDFSGPEVLSARPATEGGVVPSPAGRARHAIKISYLDDENDQVVVAKDEDLQDAVQVARMCGWPVLPLFVSARTAAGEWESLGQNDEKTVESEVRRRRGSEARRGDGKPVGSLAAGLEGLLLPCAVGIGVAVVAFLFSKQMSK</sequence>
<dbReference type="InterPro" id="IPR000270">
    <property type="entry name" value="PB1_dom"/>
</dbReference>
<dbReference type="PANTHER" id="PTHR48108">
    <property type="entry name" value="CBS DOMAIN-CONTAINING PROTEIN CBSX2, CHLOROPLASTIC"/>
    <property type="match status" value="1"/>
</dbReference>
<dbReference type="Gene3D" id="3.10.20.90">
    <property type="entry name" value="Phosphatidylinositol 3-kinase Catalytic Subunit, Chain A, domain 1"/>
    <property type="match status" value="1"/>
</dbReference>
<dbReference type="InterPro" id="IPR046342">
    <property type="entry name" value="CBS_dom_sf"/>
</dbReference>
<dbReference type="OrthoDB" id="418595at2759"/>
<dbReference type="InterPro" id="IPR000644">
    <property type="entry name" value="CBS_dom"/>
</dbReference>
<dbReference type="PROSITE" id="PS51371">
    <property type="entry name" value="CBS"/>
    <property type="match status" value="2"/>
</dbReference>
<dbReference type="EMBL" id="JAEFCI010003109">
    <property type="protein sequence ID" value="KAG5461800.1"/>
    <property type="molecule type" value="Genomic_DNA"/>
</dbReference>
<keyword evidence="1" id="KW-0677">Repeat</keyword>
<dbReference type="SUPFAM" id="SSF54277">
    <property type="entry name" value="CAD &amp; PB1 domains"/>
    <property type="match status" value="1"/>
</dbReference>
<name>A0A8H7ZYQ9_9FUNG</name>
<evidence type="ECO:0000313" key="6">
    <source>
        <dbReference type="EMBL" id="KAG5461800.1"/>
    </source>
</evidence>
<feature type="domain" description="CBS" evidence="5">
    <location>
        <begin position="149"/>
        <end position="205"/>
    </location>
</feature>
<keyword evidence="4" id="KW-0812">Transmembrane</keyword>
<feature type="compositionally biased region" description="Basic and acidic residues" evidence="3">
    <location>
        <begin position="645"/>
        <end position="667"/>
    </location>
</feature>
<feature type="region of interest" description="Disordered" evidence="3">
    <location>
        <begin position="21"/>
        <end position="57"/>
    </location>
</feature>
<evidence type="ECO:0000256" key="4">
    <source>
        <dbReference type="SAM" id="Phobius"/>
    </source>
</evidence>
<reference evidence="6 7" key="1">
    <citation type="journal article" name="Sci. Rep.">
        <title>Genome-scale phylogenetic analyses confirm Olpidium as the closest living zoosporic fungus to the non-flagellated, terrestrial fungi.</title>
        <authorList>
            <person name="Chang Y."/>
            <person name="Rochon D."/>
            <person name="Sekimoto S."/>
            <person name="Wang Y."/>
            <person name="Chovatia M."/>
            <person name="Sandor L."/>
            <person name="Salamov A."/>
            <person name="Grigoriev I.V."/>
            <person name="Stajich J.E."/>
            <person name="Spatafora J.W."/>
        </authorList>
    </citation>
    <scope>NUCLEOTIDE SEQUENCE [LARGE SCALE GENOMIC DNA]</scope>
    <source>
        <strain evidence="6">S191</strain>
    </source>
</reference>
<protein>
    <recommendedName>
        <fullName evidence="5">CBS domain-containing protein</fullName>
    </recommendedName>
</protein>
<feature type="transmembrane region" description="Helical" evidence="4">
    <location>
        <begin position="673"/>
        <end position="697"/>
    </location>
</feature>
<keyword evidence="7" id="KW-1185">Reference proteome</keyword>
<evidence type="ECO:0000259" key="5">
    <source>
        <dbReference type="PROSITE" id="PS51371"/>
    </source>
</evidence>
<evidence type="ECO:0000256" key="2">
    <source>
        <dbReference type="PROSITE-ProRule" id="PRU00703"/>
    </source>
</evidence>
<keyword evidence="2" id="KW-0129">CBS domain</keyword>
<keyword evidence="4" id="KW-0472">Membrane</keyword>
<dbReference type="SUPFAM" id="SSF54631">
    <property type="entry name" value="CBS-domain pair"/>
    <property type="match status" value="2"/>
</dbReference>
<dbReference type="PANTHER" id="PTHR48108:SF26">
    <property type="entry name" value="CBS DOMAIN-CONTAINING PROTEIN DDB_G0289609"/>
    <property type="match status" value="1"/>
</dbReference>
<feature type="region of interest" description="Disordered" evidence="3">
    <location>
        <begin position="643"/>
        <end position="668"/>
    </location>
</feature>
<evidence type="ECO:0000256" key="1">
    <source>
        <dbReference type="ARBA" id="ARBA00022737"/>
    </source>
</evidence>
<proteinExistence type="predicted"/>
<keyword evidence="4" id="KW-1133">Transmembrane helix</keyword>
<dbReference type="SMART" id="SM00666">
    <property type="entry name" value="PB1"/>
    <property type="match status" value="1"/>
</dbReference>
<organism evidence="6 7">
    <name type="scientific">Olpidium bornovanus</name>
    <dbReference type="NCBI Taxonomy" id="278681"/>
    <lineage>
        <taxon>Eukaryota</taxon>
        <taxon>Fungi</taxon>
        <taxon>Fungi incertae sedis</taxon>
        <taxon>Olpidiomycota</taxon>
        <taxon>Olpidiomycotina</taxon>
        <taxon>Olpidiomycetes</taxon>
        <taxon>Olpidiales</taxon>
        <taxon>Olpidiaceae</taxon>
        <taxon>Olpidium</taxon>
    </lineage>
</organism>
<evidence type="ECO:0000256" key="3">
    <source>
        <dbReference type="SAM" id="MobiDB-lite"/>
    </source>
</evidence>
<evidence type="ECO:0000313" key="7">
    <source>
        <dbReference type="Proteomes" id="UP000673691"/>
    </source>
</evidence>
<dbReference type="Pfam" id="PF00571">
    <property type="entry name" value="CBS"/>
    <property type="match status" value="2"/>
</dbReference>
<feature type="domain" description="CBS" evidence="5">
    <location>
        <begin position="318"/>
        <end position="403"/>
    </location>
</feature>
<dbReference type="Pfam" id="PF00564">
    <property type="entry name" value="PB1"/>
    <property type="match status" value="1"/>
</dbReference>
<comment type="caution">
    <text evidence="6">The sequence shown here is derived from an EMBL/GenBank/DDBJ whole genome shotgun (WGS) entry which is preliminary data.</text>
</comment>
<dbReference type="Gene3D" id="3.10.580.10">
    <property type="entry name" value="CBS-domain"/>
    <property type="match status" value="2"/>
</dbReference>
<accession>A0A8H7ZYQ9</accession>
<dbReference type="AlphaFoldDB" id="A0A8H7ZYQ9"/>
<dbReference type="Proteomes" id="UP000673691">
    <property type="component" value="Unassembled WGS sequence"/>
</dbReference>